<organism evidence="14 15">
    <name type="scientific">Candidatus Doudnabacteria bacterium RIFCSPHIGHO2_01_FULL_49_9</name>
    <dbReference type="NCBI Taxonomy" id="1817827"/>
    <lineage>
        <taxon>Bacteria</taxon>
        <taxon>Candidatus Doudnaibacteriota</taxon>
    </lineage>
</organism>
<feature type="transmembrane region" description="Helical" evidence="11">
    <location>
        <begin position="272"/>
        <end position="296"/>
    </location>
</feature>
<dbReference type="InterPro" id="IPR004513">
    <property type="entry name" value="FtsX"/>
</dbReference>
<evidence type="ECO:0000256" key="9">
    <source>
        <dbReference type="ARBA" id="ARBA00023306"/>
    </source>
</evidence>
<evidence type="ECO:0000256" key="8">
    <source>
        <dbReference type="ARBA" id="ARBA00023136"/>
    </source>
</evidence>
<evidence type="ECO:0000256" key="5">
    <source>
        <dbReference type="ARBA" id="ARBA00022618"/>
    </source>
</evidence>
<reference evidence="14 15" key="1">
    <citation type="journal article" date="2016" name="Nat. Commun.">
        <title>Thousands of microbial genomes shed light on interconnected biogeochemical processes in an aquifer system.</title>
        <authorList>
            <person name="Anantharaman K."/>
            <person name="Brown C.T."/>
            <person name="Hug L.A."/>
            <person name="Sharon I."/>
            <person name="Castelle C.J."/>
            <person name="Probst A.J."/>
            <person name="Thomas B.C."/>
            <person name="Singh A."/>
            <person name="Wilkins M.J."/>
            <person name="Karaoz U."/>
            <person name="Brodie E.L."/>
            <person name="Williams K.H."/>
            <person name="Hubbard S.S."/>
            <person name="Banfield J.F."/>
        </authorList>
    </citation>
    <scope>NUCLEOTIDE SEQUENCE [LARGE SCALE GENOMIC DNA]</scope>
</reference>
<dbReference type="PIRSF" id="PIRSF003097">
    <property type="entry name" value="FtsX"/>
    <property type="match status" value="1"/>
</dbReference>
<evidence type="ECO:0000259" key="13">
    <source>
        <dbReference type="Pfam" id="PF18075"/>
    </source>
</evidence>
<dbReference type="GO" id="GO:0005886">
    <property type="term" value="C:plasma membrane"/>
    <property type="evidence" value="ECO:0007669"/>
    <property type="project" value="UniProtKB-SubCell"/>
</dbReference>
<evidence type="ECO:0000256" key="4">
    <source>
        <dbReference type="ARBA" id="ARBA00022475"/>
    </source>
</evidence>
<dbReference type="InterPro" id="IPR003838">
    <property type="entry name" value="ABC3_permease_C"/>
</dbReference>
<evidence type="ECO:0000313" key="15">
    <source>
        <dbReference type="Proteomes" id="UP000176339"/>
    </source>
</evidence>
<feature type="domain" description="FtsX extracellular" evidence="13">
    <location>
        <begin position="59"/>
        <end position="144"/>
    </location>
</feature>
<keyword evidence="6 11" id="KW-0812">Transmembrane</keyword>
<comment type="subcellular location">
    <subcellularLocation>
        <location evidence="1">Cell membrane</location>
        <topology evidence="1">Multi-pass membrane protein</topology>
    </subcellularLocation>
</comment>
<comment type="similarity">
    <text evidence="2 10">Belongs to the ABC-4 integral membrane protein family. FtsX subfamily.</text>
</comment>
<feature type="transmembrane region" description="Helical" evidence="11">
    <location>
        <begin position="231"/>
        <end position="252"/>
    </location>
</feature>
<keyword evidence="5 10" id="KW-0132">Cell division</keyword>
<sequence>MATTLYRIIKYGLKNFWRQRLVSLATLTIIVLAVFVFEGLMVFNSVSNTVLERIRDKIDISVYFKTTAPEDEVLRLRRSLEGLAEVEAVEYVSREDALTLFTAKHEKDETISRAITELGENPLPASINIKAKDPSKYGMIVSYLDSGSFDELIDDISYSENQVVIDKLAAIIAVSGKAGIILTIVLSIVAIIVSFNTILLAIYSNREEISVMRLVGASNTLIRGPFVVEGIIYGTIGAVLTLLITLPIAYFVSPYLKLLSEDIDIFRYLTSHIFSILGYELLFGIAIGVISSLIAIRKYIKI</sequence>
<dbReference type="PANTHER" id="PTHR47755:SF1">
    <property type="entry name" value="CELL DIVISION PROTEIN FTSX"/>
    <property type="match status" value="1"/>
</dbReference>
<dbReference type="PANTHER" id="PTHR47755">
    <property type="entry name" value="CELL DIVISION PROTEIN FTSX"/>
    <property type="match status" value="1"/>
</dbReference>
<dbReference type="GO" id="GO:0051301">
    <property type="term" value="P:cell division"/>
    <property type="evidence" value="ECO:0007669"/>
    <property type="project" value="UniProtKB-KW"/>
</dbReference>
<dbReference type="Proteomes" id="UP000176339">
    <property type="component" value="Unassembled WGS sequence"/>
</dbReference>
<protein>
    <recommendedName>
        <fullName evidence="3 10">Cell division protein FtsX</fullName>
    </recommendedName>
</protein>
<dbReference type="AlphaFoldDB" id="A0A1F5P112"/>
<feature type="domain" description="ABC3 transporter permease C-terminal" evidence="12">
    <location>
        <begin position="181"/>
        <end position="302"/>
    </location>
</feature>
<keyword evidence="8 10" id="KW-0472">Membrane</keyword>
<evidence type="ECO:0000256" key="10">
    <source>
        <dbReference type="PIRNR" id="PIRNR003097"/>
    </source>
</evidence>
<evidence type="ECO:0000256" key="7">
    <source>
        <dbReference type="ARBA" id="ARBA00022989"/>
    </source>
</evidence>
<evidence type="ECO:0000256" key="11">
    <source>
        <dbReference type="SAM" id="Phobius"/>
    </source>
</evidence>
<dbReference type="EMBL" id="MFEN01000040">
    <property type="protein sequence ID" value="OGE83588.1"/>
    <property type="molecule type" value="Genomic_DNA"/>
</dbReference>
<comment type="caution">
    <text evidence="14">The sequence shown here is derived from an EMBL/GenBank/DDBJ whole genome shotgun (WGS) entry which is preliminary data.</text>
</comment>
<dbReference type="Pfam" id="PF02687">
    <property type="entry name" value="FtsX"/>
    <property type="match status" value="1"/>
</dbReference>
<gene>
    <name evidence="14" type="ORF">A2846_00555</name>
</gene>
<evidence type="ECO:0000256" key="3">
    <source>
        <dbReference type="ARBA" id="ARBA00021907"/>
    </source>
</evidence>
<accession>A0A1F5P112</accession>
<feature type="transmembrane region" description="Helical" evidence="11">
    <location>
        <begin position="180"/>
        <end position="203"/>
    </location>
</feature>
<proteinExistence type="inferred from homology"/>
<feature type="transmembrane region" description="Helical" evidence="11">
    <location>
        <begin position="21"/>
        <end position="43"/>
    </location>
</feature>
<keyword evidence="7 11" id="KW-1133">Transmembrane helix</keyword>
<evidence type="ECO:0000259" key="12">
    <source>
        <dbReference type="Pfam" id="PF02687"/>
    </source>
</evidence>
<evidence type="ECO:0000256" key="2">
    <source>
        <dbReference type="ARBA" id="ARBA00007379"/>
    </source>
</evidence>
<name>A0A1F5P112_9BACT</name>
<evidence type="ECO:0000256" key="6">
    <source>
        <dbReference type="ARBA" id="ARBA00022692"/>
    </source>
</evidence>
<dbReference type="Pfam" id="PF18075">
    <property type="entry name" value="FtsX_ECD"/>
    <property type="match status" value="1"/>
</dbReference>
<evidence type="ECO:0000313" key="14">
    <source>
        <dbReference type="EMBL" id="OGE83588.1"/>
    </source>
</evidence>
<dbReference type="Gene3D" id="3.30.70.3040">
    <property type="match status" value="1"/>
</dbReference>
<keyword evidence="9 10" id="KW-0131">Cell cycle</keyword>
<dbReference type="InterPro" id="IPR040690">
    <property type="entry name" value="FtsX_ECD"/>
</dbReference>
<evidence type="ECO:0000256" key="1">
    <source>
        <dbReference type="ARBA" id="ARBA00004651"/>
    </source>
</evidence>
<keyword evidence="4 10" id="KW-1003">Cell membrane</keyword>